<dbReference type="Pfam" id="PF01313">
    <property type="entry name" value="Bac_export_3"/>
    <property type="match status" value="1"/>
</dbReference>
<comment type="subcellular location">
    <subcellularLocation>
        <location evidence="1">Cell membrane</location>
        <topology evidence="1">Multi-pass membrane protein</topology>
    </subcellularLocation>
</comment>
<evidence type="ECO:0000256" key="3">
    <source>
        <dbReference type="ARBA" id="ARBA00022475"/>
    </source>
</evidence>
<dbReference type="GO" id="GO:0005886">
    <property type="term" value="C:plasma membrane"/>
    <property type="evidence" value="ECO:0007669"/>
    <property type="project" value="UniProtKB-SubCell"/>
</dbReference>
<dbReference type="NCBIfam" id="TIGR01403">
    <property type="entry name" value="fliQ_rel_III"/>
    <property type="match status" value="1"/>
</dbReference>
<name>A0A7Y3YT41_9VIBR</name>
<gene>
    <name evidence="9" type="ORF">F0245_22005</name>
</gene>
<sequence>MFDILTVFAQSLWLVVVLSLPPLLVAAGIGGVVSLIQALMQLQDQTLSFVIKLVAVGLTLVMTGRWMTVEVIKLTNLIFQAIAMGW</sequence>
<dbReference type="InterPro" id="IPR002191">
    <property type="entry name" value="Bac_export_3"/>
</dbReference>
<comment type="caution">
    <text evidence="9">The sequence shown here is derived from an EMBL/GenBank/DDBJ whole genome shotgun (WGS) entry which is preliminary data.</text>
</comment>
<evidence type="ECO:0000256" key="1">
    <source>
        <dbReference type="ARBA" id="ARBA00004651"/>
    </source>
</evidence>
<dbReference type="InterPro" id="IPR006306">
    <property type="entry name" value="T3SS_HrpO"/>
</dbReference>
<evidence type="ECO:0000313" key="9">
    <source>
        <dbReference type="EMBL" id="NOH35997.1"/>
    </source>
</evidence>
<evidence type="ECO:0000256" key="7">
    <source>
        <dbReference type="ARBA" id="ARBA00023136"/>
    </source>
</evidence>
<keyword evidence="5 8" id="KW-1133">Transmembrane helix</keyword>
<dbReference type="Proteomes" id="UP000525336">
    <property type="component" value="Unassembled WGS sequence"/>
</dbReference>
<dbReference type="AlphaFoldDB" id="A0A7Y3YT41"/>
<evidence type="ECO:0000256" key="5">
    <source>
        <dbReference type="ARBA" id="ARBA00022989"/>
    </source>
</evidence>
<evidence type="ECO:0000256" key="8">
    <source>
        <dbReference type="SAM" id="Phobius"/>
    </source>
</evidence>
<comment type="similarity">
    <text evidence="2">Belongs to the FliQ/MopD/SpaQ family.</text>
</comment>
<dbReference type="GO" id="GO:0009306">
    <property type="term" value="P:protein secretion"/>
    <property type="evidence" value="ECO:0007669"/>
    <property type="project" value="InterPro"/>
</dbReference>
<protein>
    <submittedName>
        <fullName evidence="9">EscS/YscS/HrcS family type III secretion system export apparatus protein</fullName>
    </submittedName>
</protein>
<evidence type="ECO:0000256" key="6">
    <source>
        <dbReference type="ARBA" id="ARBA00023026"/>
    </source>
</evidence>
<dbReference type="EMBL" id="VTXW01000033">
    <property type="protein sequence ID" value="NOH35997.1"/>
    <property type="molecule type" value="Genomic_DNA"/>
</dbReference>
<dbReference type="PANTHER" id="PTHR34040:SF7">
    <property type="entry name" value="SURFACE PRESENTATION OF ANTIGENS PROTEIN SPAQ"/>
    <property type="match status" value="1"/>
</dbReference>
<organism evidence="9 10">
    <name type="scientific">Vibrio chagasii</name>
    <dbReference type="NCBI Taxonomy" id="170679"/>
    <lineage>
        <taxon>Bacteria</taxon>
        <taxon>Pseudomonadati</taxon>
        <taxon>Pseudomonadota</taxon>
        <taxon>Gammaproteobacteria</taxon>
        <taxon>Vibrionales</taxon>
        <taxon>Vibrionaceae</taxon>
        <taxon>Vibrio</taxon>
    </lineage>
</organism>
<proteinExistence type="inferred from homology"/>
<keyword evidence="3" id="KW-1003">Cell membrane</keyword>
<reference evidence="9 10" key="1">
    <citation type="submission" date="2019-09" db="EMBL/GenBank/DDBJ databases">
        <title>Draft genome sequencing and comparative genomics of hatchery-associated Vibrios.</title>
        <authorList>
            <person name="Kehlet-Delgado H."/>
            <person name="Mueller R.S."/>
        </authorList>
    </citation>
    <scope>NUCLEOTIDE SEQUENCE [LARGE SCALE GENOMIC DNA]</scope>
    <source>
        <strain evidence="9 10">00-90-10</strain>
    </source>
</reference>
<feature type="transmembrane region" description="Helical" evidence="8">
    <location>
        <begin position="12"/>
        <end position="35"/>
    </location>
</feature>
<evidence type="ECO:0000256" key="2">
    <source>
        <dbReference type="ARBA" id="ARBA00006156"/>
    </source>
</evidence>
<dbReference type="PANTHER" id="PTHR34040">
    <property type="entry name" value="FLAGELLAR BIOSYNTHETIC PROTEIN FLIQ"/>
    <property type="match status" value="1"/>
</dbReference>
<keyword evidence="7 8" id="KW-0472">Membrane</keyword>
<evidence type="ECO:0000313" key="10">
    <source>
        <dbReference type="Proteomes" id="UP000525336"/>
    </source>
</evidence>
<accession>A0A7Y3YT41</accession>
<dbReference type="PIRSF" id="PIRSF004669">
    <property type="entry name" value="FliQ"/>
    <property type="match status" value="1"/>
</dbReference>
<evidence type="ECO:0000256" key="4">
    <source>
        <dbReference type="ARBA" id="ARBA00022692"/>
    </source>
</evidence>
<dbReference type="RefSeq" id="WP_171369236.1">
    <property type="nucleotide sequence ID" value="NZ_VTXW01000033.1"/>
</dbReference>
<feature type="transmembrane region" description="Helical" evidence="8">
    <location>
        <begin position="47"/>
        <end position="67"/>
    </location>
</feature>
<dbReference type="PRINTS" id="PR00952">
    <property type="entry name" value="TYPE3IMQPROT"/>
</dbReference>
<keyword evidence="4 8" id="KW-0812">Transmembrane</keyword>
<keyword evidence="6" id="KW-0843">Virulence</keyword>